<dbReference type="GO" id="GO:0003723">
    <property type="term" value="F:RNA binding"/>
    <property type="evidence" value="ECO:0007669"/>
    <property type="project" value="UniProtKB-KW"/>
</dbReference>
<dbReference type="EMBL" id="JBAMMX010000001">
    <property type="protein sequence ID" value="KAK6947457.1"/>
    <property type="molecule type" value="Genomic_DNA"/>
</dbReference>
<dbReference type="SUPFAM" id="SSF52540">
    <property type="entry name" value="P-loop containing nucleoside triphosphate hydrolases"/>
    <property type="match status" value="1"/>
</dbReference>
<accession>A0AAN8WJS3</accession>
<dbReference type="InterPro" id="IPR027417">
    <property type="entry name" value="P-loop_NTPase"/>
</dbReference>
<feature type="non-terminal residue" evidence="3">
    <location>
        <position position="162"/>
    </location>
</feature>
<dbReference type="Gene3D" id="3.40.50.300">
    <property type="entry name" value="P-loop containing nucleotide triphosphate hydrolases"/>
    <property type="match status" value="2"/>
</dbReference>
<dbReference type="AlphaFoldDB" id="A0AAN8WJS3"/>
<protein>
    <recommendedName>
        <fullName evidence="2">Helicase C-terminal domain-containing protein</fullName>
    </recommendedName>
</protein>
<reference evidence="3 4" key="1">
    <citation type="submission" date="2023-12" db="EMBL/GenBank/DDBJ databases">
        <title>A high-quality genome assembly for Dillenia turbinata (Dilleniales).</title>
        <authorList>
            <person name="Chanderbali A."/>
        </authorList>
    </citation>
    <scope>NUCLEOTIDE SEQUENCE [LARGE SCALE GENOMIC DNA]</scope>
    <source>
        <strain evidence="3">LSX21</strain>
        <tissue evidence="3">Leaf</tissue>
    </source>
</reference>
<dbReference type="InterPro" id="IPR001650">
    <property type="entry name" value="Helicase_C-like"/>
</dbReference>
<keyword evidence="1" id="KW-0694">RNA-binding</keyword>
<name>A0AAN8WJS3_9MAGN</name>
<sequence>MFVKKEGIILGCCLTVQSAILMRGQKLGQTIIFVSIRHSASMLHKTLSQFGYEVTTIQGALKQKDGDKMVKEFKDGWTQVNLVVNYDLPVKHDKPMELDCKVYLHRVGRAGRIGCKGAAFNLVSDYRDVTVMQKLERHCGKSIAEPCRILSFSNGEESKVFL</sequence>
<organism evidence="3 4">
    <name type="scientific">Dillenia turbinata</name>
    <dbReference type="NCBI Taxonomy" id="194707"/>
    <lineage>
        <taxon>Eukaryota</taxon>
        <taxon>Viridiplantae</taxon>
        <taxon>Streptophyta</taxon>
        <taxon>Embryophyta</taxon>
        <taxon>Tracheophyta</taxon>
        <taxon>Spermatophyta</taxon>
        <taxon>Magnoliopsida</taxon>
        <taxon>eudicotyledons</taxon>
        <taxon>Gunneridae</taxon>
        <taxon>Pentapetalae</taxon>
        <taxon>Dilleniales</taxon>
        <taxon>Dilleniaceae</taxon>
        <taxon>Dillenia</taxon>
    </lineage>
</organism>
<dbReference type="SMART" id="SM00490">
    <property type="entry name" value="HELICc"/>
    <property type="match status" value="1"/>
</dbReference>
<gene>
    <name evidence="3" type="ORF">RJ641_000930</name>
</gene>
<evidence type="ECO:0000256" key="1">
    <source>
        <dbReference type="ARBA" id="ARBA00022884"/>
    </source>
</evidence>
<dbReference type="PANTHER" id="PTHR47958">
    <property type="entry name" value="ATP-DEPENDENT RNA HELICASE DBP3"/>
    <property type="match status" value="1"/>
</dbReference>
<evidence type="ECO:0000313" key="4">
    <source>
        <dbReference type="Proteomes" id="UP001370490"/>
    </source>
</evidence>
<evidence type="ECO:0000259" key="2">
    <source>
        <dbReference type="SMART" id="SM00490"/>
    </source>
</evidence>
<evidence type="ECO:0000313" key="3">
    <source>
        <dbReference type="EMBL" id="KAK6947457.1"/>
    </source>
</evidence>
<comment type="caution">
    <text evidence="3">The sequence shown here is derived from an EMBL/GenBank/DDBJ whole genome shotgun (WGS) entry which is preliminary data.</text>
</comment>
<proteinExistence type="predicted"/>
<dbReference type="Proteomes" id="UP001370490">
    <property type="component" value="Unassembled WGS sequence"/>
</dbReference>
<keyword evidence="4" id="KW-1185">Reference proteome</keyword>
<feature type="domain" description="Helicase C-terminal" evidence="2">
    <location>
        <begin position="41"/>
        <end position="114"/>
    </location>
</feature>